<evidence type="ECO:0000313" key="3">
    <source>
        <dbReference type="EMBL" id="SIR18649.1"/>
    </source>
</evidence>
<protein>
    <submittedName>
        <fullName evidence="3">Uncharacterized protein</fullName>
    </submittedName>
</protein>
<keyword evidence="2" id="KW-1133">Transmembrane helix</keyword>
<feature type="transmembrane region" description="Helical" evidence="2">
    <location>
        <begin position="47"/>
        <end position="65"/>
    </location>
</feature>
<accession>A0A1N6YW45</accession>
<name>A0A1N6YW45_9ACTN</name>
<keyword evidence="4" id="KW-1185">Reference proteome</keyword>
<reference evidence="4" key="1">
    <citation type="submission" date="2017-01" db="EMBL/GenBank/DDBJ databases">
        <authorList>
            <person name="Varghese N."/>
            <person name="Submissions S."/>
        </authorList>
    </citation>
    <scope>NUCLEOTIDE SEQUENCE [LARGE SCALE GENOMIC DNA]</scope>
    <source>
        <strain evidence="4">ATCC 12950</strain>
    </source>
</reference>
<gene>
    <name evidence="3" type="ORF">SAMN05421833_106301</name>
</gene>
<sequence>MITTLHKMGLRSSMMYGAAMGSIGMSIASWIISNKYEAAGIERADRWALFVGEWAPTFFAMGIALRMEEMAEEKGPETPEWQEQSSDIRRPTRAGV</sequence>
<evidence type="ECO:0000256" key="1">
    <source>
        <dbReference type="SAM" id="MobiDB-lite"/>
    </source>
</evidence>
<feature type="transmembrane region" description="Helical" evidence="2">
    <location>
        <begin position="12"/>
        <end position="32"/>
    </location>
</feature>
<evidence type="ECO:0000313" key="4">
    <source>
        <dbReference type="Proteomes" id="UP000186096"/>
    </source>
</evidence>
<keyword evidence="2" id="KW-0812">Transmembrane</keyword>
<dbReference type="STRING" id="58117.SAMN05421833_106301"/>
<dbReference type="AlphaFoldDB" id="A0A1N6YW45"/>
<evidence type="ECO:0000256" key="2">
    <source>
        <dbReference type="SAM" id="Phobius"/>
    </source>
</evidence>
<feature type="region of interest" description="Disordered" evidence="1">
    <location>
        <begin position="70"/>
        <end position="96"/>
    </location>
</feature>
<dbReference type="Proteomes" id="UP000186096">
    <property type="component" value="Unassembled WGS sequence"/>
</dbReference>
<dbReference type="EMBL" id="FTNI01000006">
    <property type="protein sequence ID" value="SIR18649.1"/>
    <property type="molecule type" value="Genomic_DNA"/>
</dbReference>
<keyword evidence="2" id="KW-0472">Membrane</keyword>
<organism evidence="3 4">
    <name type="scientific">Microbispora rosea</name>
    <dbReference type="NCBI Taxonomy" id="58117"/>
    <lineage>
        <taxon>Bacteria</taxon>
        <taxon>Bacillati</taxon>
        <taxon>Actinomycetota</taxon>
        <taxon>Actinomycetes</taxon>
        <taxon>Streptosporangiales</taxon>
        <taxon>Streptosporangiaceae</taxon>
        <taxon>Microbispora</taxon>
    </lineage>
</organism>
<proteinExistence type="predicted"/>
<dbReference type="OrthoDB" id="9815586at2"/>